<evidence type="ECO:0000313" key="3">
    <source>
        <dbReference type="Proteomes" id="UP000024900"/>
    </source>
</evidence>
<feature type="compositionally biased region" description="Low complexity" evidence="1">
    <location>
        <begin position="64"/>
        <end position="74"/>
    </location>
</feature>
<organism evidence="2 3">
    <name type="scientific">Bradyrhizobium diazoefficiens SEMIA 5080</name>
    <dbReference type="NCBI Taxonomy" id="754504"/>
    <lineage>
        <taxon>Bacteria</taxon>
        <taxon>Pseudomonadati</taxon>
        <taxon>Pseudomonadota</taxon>
        <taxon>Alphaproteobacteria</taxon>
        <taxon>Hyphomicrobiales</taxon>
        <taxon>Nitrobacteraceae</taxon>
        <taxon>Bradyrhizobium</taxon>
    </lineage>
</organism>
<name>A0A837CBT7_9BRAD</name>
<dbReference type="Proteomes" id="UP000024900">
    <property type="component" value="Unassembled WGS sequence"/>
</dbReference>
<accession>A0A837CBT7</accession>
<protein>
    <submittedName>
        <fullName evidence="2">Uncharacterized protein</fullName>
    </submittedName>
</protein>
<reference evidence="2 3" key="1">
    <citation type="journal article" date="2014" name="BMC Genomics">
        <title>Comparative genomics of Bradyrhizobium japonicum CPAC 15 and Bradyrhizobium diazoefficiens CPAC 7: elite model strains for understanding symbiotic performance with soybean.</title>
        <authorList>
            <person name="Siqueira A.F."/>
            <person name="Ormeno-Orrillo E."/>
            <person name="Souza R.C."/>
            <person name="Rodrigues E.P."/>
            <person name="Almeida L.G."/>
            <person name="Barcellos F.G."/>
            <person name="Batista J.S."/>
            <person name="Nakatami A.S."/>
            <person name="Martinez-Romero E."/>
            <person name="Vasconcelos A.T."/>
            <person name="Hungria M."/>
        </authorList>
    </citation>
    <scope>NUCLEOTIDE SEQUENCE [LARGE SCALE GENOMIC DNA]</scope>
    <source>
        <strain evidence="2 3">SEMIA 5080</strain>
    </source>
</reference>
<proteinExistence type="predicted"/>
<dbReference type="EMBL" id="ADOU02000005">
    <property type="protein sequence ID" value="KGJ66784.1"/>
    <property type="molecule type" value="Genomic_DNA"/>
</dbReference>
<feature type="region of interest" description="Disordered" evidence="1">
    <location>
        <begin position="64"/>
        <end position="83"/>
    </location>
</feature>
<evidence type="ECO:0000313" key="2">
    <source>
        <dbReference type="EMBL" id="KGJ66784.1"/>
    </source>
</evidence>
<dbReference type="AlphaFoldDB" id="A0A837CBT7"/>
<evidence type="ECO:0000256" key="1">
    <source>
        <dbReference type="SAM" id="MobiDB-lite"/>
    </source>
</evidence>
<comment type="caution">
    <text evidence="2">The sequence shown here is derived from an EMBL/GenBank/DDBJ whole genome shotgun (WGS) entry which is preliminary data.</text>
</comment>
<gene>
    <name evidence="2" type="ORF">BJA5080_03403</name>
</gene>
<sequence length="83" mass="8973">MPRRRNGSIVSDGNEIWLLLLARSAHLVASDDLFIPNVGVPKNECPPADGLDPFEVLLLLEKPSTATTSSPASSNAMQTWDPM</sequence>